<evidence type="ECO:0000313" key="1">
    <source>
        <dbReference type="EMBL" id="ONH26605.1"/>
    </source>
</evidence>
<evidence type="ECO:0008006" key="3">
    <source>
        <dbReference type="Google" id="ProtNLM"/>
    </source>
</evidence>
<dbReference type="OrthoDB" id="118609at2"/>
<organism evidence="1 2">
    <name type="scientific">Pseudofrankia asymbiotica</name>
    <dbReference type="NCBI Taxonomy" id="1834516"/>
    <lineage>
        <taxon>Bacteria</taxon>
        <taxon>Bacillati</taxon>
        <taxon>Actinomycetota</taxon>
        <taxon>Actinomycetes</taxon>
        <taxon>Frankiales</taxon>
        <taxon>Frankiaceae</taxon>
        <taxon>Pseudofrankia</taxon>
    </lineage>
</organism>
<reference evidence="2" key="1">
    <citation type="submission" date="2016-10" db="EMBL/GenBank/DDBJ databases">
        <title>Frankia sp. NRRL B-16386 Genome sequencing.</title>
        <authorList>
            <person name="Ghodhbane-Gtari F."/>
            <person name="Swanson E."/>
            <person name="Gueddou A."/>
            <person name="Hezbri K."/>
            <person name="Ktari K."/>
            <person name="Nouioui I."/>
            <person name="Morris K."/>
            <person name="Simpson S."/>
            <person name="Abebe-Akele F."/>
            <person name="Thomas K."/>
            <person name="Gtari M."/>
            <person name="Tisa L.S."/>
        </authorList>
    </citation>
    <scope>NUCLEOTIDE SEQUENCE [LARGE SCALE GENOMIC DNA]</scope>
    <source>
        <strain evidence="2">NRRL B-16386</strain>
    </source>
</reference>
<accession>A0A1V2I6Q9</accession>
<comment type="caution">
    <text evidence="1">The sequence shown here is derived from an EMBL/GenBank/DDBJ whole genome shotgun (WGS) entry which is preliminary data.</text>
</comment>
<dbReference type="PIRSF" id="PIRSF034110">
    <property type="entry name" value="DUF1203"/>
    <property type="match status" value="1"/>
</dbReference>
<dbReference type="RefSeq" id="WP_076819559.1">
    <property type="nucleotide sequence ID" value="NZ_MOMC01000050.1"/>
</dbReference>
<dbReference type="STRING" id="1834516.BL253_24490"/>
<name>A0A1V2I6Q9_9ACTN</name>
<dbReference type="EMBL" id="MOMC01000050">
    <property type="protein sequence ID" value="ONH26605.1"/>
    <property type="molecule type" value="Genomic_DNA"/>
</dbReference>
<proteinExistence type="predicted"/>
<protein>
    <recommendedName>
        <fullName evidence="3">DUF1203 domain-containing protein</fullName>
    </recommendedName>
</protein>
<gene>
    <name evidence="1" type="ORF">BL253_24490</name>
</gene>
<sequence length="162" mass="17666">MTTTEAATAKAATAYRLRPIDPRDADRLRAGNPNAPVYAVDAHPGYPCRQCLRDADVGEEVILVSHDPFTADSPYRSASPIFLHRAPCEPPPDLRTLPVQLVGRELSARAFDADAMMIDAAVVAGTDLAGTLDRFFDVDACDHVHVHNASRGCWATRVDRDR</sequence>
<dbReference type="InterPro" id="IPR009593">
    <property type="entry name" value="DUF1203"/>
</dbReference>
<evidence type="ECO:0000313" key="2">
    <source>
        <dbReference type="Proteomes" id="UP000188929"/>
    </source>
</evidence>
<dbReference type="Pfam" id="PF06718">
    <property type="entry name" value="DUF1203"/>
    <property type="match status" value="1"/>
</dbReference>
<dbReference type="AlphaFoldDB" id="A0A1V2I6Q9"/>
<keyword evidence="2" id="KW-1185">Reference proteome</keyword>
<dbReference type="Proteomes" id="UP000188929">
    <property type="component" value="Unassembled WGS sequence"/>
</dbReference>